<organism evidence="1 2">
    <name type="scientific">Corchorus capsularis</name>
    <name type="common">Jute</name>
    <dbReference type="NCBI Taxonomy" id="210143"/>
    <lineage>
        <taxon>Eukaryota</taxon>
        <taxon>Viridiplantae</taxon>
        <taxon>Streptophyta</taxon>
        <taxon>Embryophyta</taxon>
        <taxon>Tracheophyta</taxon>
        <taxon>Spermatophyta</taxon>
        <taxon>Magnoliopsida</taxon>
        <taxon>eudicotyledons</taxon>
        <taxon>Gunneridae</taxon>
        <taxon>Pentapetalae</taxon>
        <taxon>rosids</taxon>
        <taxon>malvids</taxon>
        <taxon>Malvales</taxon>
        <taxon>Malvaceae</taxon>
        <taxon>Grewioideae</taxon>
        <taxon>Apeibeae</taxon>
        <taxon>Corchorus</taxon>
    </lineage>
</organism>
<dbReference type="EMBL" id="AWWV01001688">
    <property type="protein sequence ID" value="OMP11026.1"/>
    <property type="molecule type" value="Genomic_DNA"/>
</dbReference>
<gene>
    <name evidence="1" type="ORF">CCACVL1_00720</name>
</gene>
<proteinExistence type="predicted"/>
<evidence type="ECO:0000313" key="2">
    <source>
        <dbReference type="Proteomes" id="UP000188268"/>
    </source>
</evidence>
<reference evidence="1 2" key="1">
    <citation type="submission" date="2013-09" db="EMBL/GenBank/DDBJ databases">
        <title>Corchorus capsularis genome sequencing.</title>
        <authorList>
            <person name="Alam M."/>
            <person name="Haque M.S."/>
            <person name="Islam M.S."/>
            <person name="Emdad E.M."/>
            <person name="Islam M.M."/>
            <person name="Ahmed B."/>
            <person name="Halim A."/>
            <person name="Hossen Q.M.M."/>
            <person name="Hossain M.Z."/>
            <person name="Ahmed R."/>
            <person name="Khan M.M."/>
            <person name="Islam R."/>
            <person name="Rashid M.M."/>
            <person name="Khan S.A."/>
            <person name="Rahman M.S."/>
            <person name="Alam M."/>
        </authorList>
    </citation>
    <scope>NUCLEOTIDE SEQUENCE [LARGE SCALE GENOMIC DNA]</scope>
    <source>
        <strain evidence="2">cv. CVL-1</strain>
        <tissue evidence="1">Whole seedling</tissue>
    </source>
</reference>
<sequence>QLGVIECFWPEASKTPRPFFSSSSKS</sequence>
<evidence type="ECO:0000313" key="1">
    <source>
        <dbReference type="EMBL" id="OMP11026.1"/>
    </source>
</evidence>
<protein>
    <submittedName>
        <fullName evidence="1">Uncharacterized protein</fullName>
    </submittedName>
</protein>
<dbReference type="Proteomes" id="UP000188268">
    <property type="component" value="Unassembled WGS sequence"/>
</dbReference>
<dbReference type="Gramene" id="OMP11026">
    <property type="protein sequence ID" value="OMP11026"/>
    <property type="gene ID" value="CCACVL1_00720"/>
</dbReference>
<dbReference type="AlphaFoldDB" id="A0A1R3KVD8"/>
<comment type="caution">
    <text evidence="1">The sequence shown here is derived from an EMBL/GenBank/DDBJ whole genome shotgun (WGS) entry which is preliminary data.</text>
</comment>
<feature type="non-terminal residue" evidence="1">
    <location>
        <position position="26"/>
    </location>
</feature>
<keyword evidence="2" id="KW-1185">Reference proteome</keyword>
<name>A0A1R3KVD8_COCAP</name>
<accession>A0A1R3KVD8</accession>
<feature type="non-terminal residue" evidence="1">
    <location>
        <position position="1"/>
    </location>
</feature>